<comment type="caution">
    <text evidence="3">The sequence shown here is derived from an EMBL/GenBank/DDBJ whole genome shotgun (WGS) entry which is preliminary data.</text>
</comment>
<name>A0A9W4XS42_9PLEO</name>
<keyword evidence="2" id="KW-0472">Membrane</keyword>
<keyword evidence="2" id="KW-0812">Transmembrane</keyword>
<dbReference type="AlphaFoldDB" id="A0A9W4XS42"/>
<protein>
    <submittedName>
        <fullName evidence="3">Uncharacterized protein</fullName>
    </submittedName>
</protein>
<evidence type="ECO:0000313" key="4">
    <source>
        <dbReference type="Proteomes" id="UP001152607"/>
    </source>
</evidence>
<evidence type="ECO:0000313" key="3">
    <source>
        <dbReference type="EMBL" id="CAI6335526.1"/>
    </source>
</evidence>
<sequence length="359" mass="36853">MDRFKAECPSMSSVSGVFGNYLNRPSSTSSSSTASSSSFTEASTSSSSETSSTSSAQISAPPSSSPDTPAESTAQPPSTPSPQPSQNPAPSTNLGLGAPGPLQASPPAATSPVILPGLSSSMSSNSLSSSSTDYVPPPHDHSLTETDHQPTMSTQKIIGTTIGGTLGIALTICAVLYLLRLQHQKRRALLEEAITRNDNDIPNTSSNPHPKTRYYAPSCSPHNPAPTVAPWDIPGSRGGDDDKMPSSTNTIVPSTYKTTHPALNPNFKLPSSPPLPTSPIAEAEFPLTKALSRTPTGATDMSAQEPPRPMSASWPGLTELSGVSVGPVESSTTGVSELGGKGVKGGLESVAKMDDGKGS</sequence>
<dbReference type="Proteomes" id="UP001152607">
    <property type="component" value="Unassembled WGS sequence"/>
</dbReference>
<feature type="transmembrane region" description="Helical" evidence="2">
    <location>
        <begin position="157"/>
        <end position="179"/>
    </location>
</feature>
<feature type="compositionally biased region" description="Polar residues" evidence="1">
    <location>
        <begin position="293"/>
        <end position="302"/>
    </location>
</feature>
<feature type="compositionally biased region" description="Basic and acidic residues" evidence="1">
    <location>
        <begin position="138"/>
        <end position="148"/>
    </location>
</feature>
<keyword evidence="4" id="KW-1185">Reference proteome</keyword>
<evidence type="ECO:0000256" key="2">
    <source>
        <dbReference type="SAM" id="Phobius"/>
    </source>
</evidence>
<feature type="compositionally biased region" description="Pro residues" evidence="1">
    <location>
        <begin position="77"/>
        <end position="87"/>
    </location>
</feature>
<feature type="compositionally biased region" description="Low complexity" evidence="1">
    <location>
        <begin position="119"/>
        <end position="131"/>
    </location>
</feature>
<proteinExistence type="predicted"/>
<evidence type="ECO:0000256" key="1">
    <source>
        <dbReference type="SAM" id="MobiDB-lite"/>
    </source>
</evidence>
<accession>A0A9W4XS42</accession>
<keyword evidence="2" id="KW-1133">Transmembrane helix</keyword>
<dbReference type="EMBL" id="CAOQHR010000005">
    <property type="protein sequence ID" value="CAI6335526.1"/>
    <property type="molecule type" value="Genomic_DNA"/>
</dbReference>
<feature type="region of interest" description="Disordered" evidence="1">
    <location>
        <begin position="218"/>
        <end position="245"/>
    </location>
</feature>
<feature type="region of interest" description="Disordered" evidence="1">
    <location>
        <begin position="1"/>
        <end position="152"/>
    </location>
</feature>
<organism evidence="3 4">
    <name type="scientific">Periconia digitata</name>
    <dbReference type="NCBI Taxonomy" id="1303443"/>
    <lineage>
        <taxon>Eukaryota</taxon>
        <taxon>Fungi</taxon>
        <taxon>Dikarya</taxon>
        <taxon>Ascomycota</taxon>
        <taxon>Pezizomycotina</taxon>
        <taxon>Dothideomycetes</taxon>
        <taxon>Pleosporomycetidae</taxon>
        <taxon>Pleosporales</taxon>
        <taxon>Massarineae</taxon>
        <taxon>Periconiaceae</taxon>
        <taxon>Periconia</taxon>
    </lineage>
</organism>
<feature type="compositionally biased region" description="Low complexity" evidence="1">
    <location>
        <begin position="25"/>
        <end position="76"/>
    </location>
</feature>
<gene>
    <name evidence="3" type="ORF">PDIGIT_LOCUS8609</name>
</gene>
<feature type="region of interest" description="Disordered" evidence="1">
    <location>
        <begin position="293"/>
        <end position="359"/>
    </location>
</feature>
<reference evidence="3" key="1">
    <citation type="submission" date="2023-01" db="EMBL/GenBank/DDBJ databases">
        <authorList>
            <person name="Van Ghelder C."/>
            <person name="Rancurel C."/>
        </authorList>
    </citation>
    <scope>NUCLEOTIDE SEQUENCE</scope>
    <source>
        <strain evidence="3">CNCM I-4278</strain>
    </source>
</reference>